<evidence type="ECO:0000256" key="1">
    <source>
        <dbReference type="ARBA" id="ARBA00004141"/>
    </source>
</evidence>
<keyword evidence="3 6" id="KW-0812">Transmembrane</keyword>
<evidence type="ECO:0000313" key="8">
    <source>
        <dbReference type="Proteomes" id="UP000033649"/>
    </source>
</evidence>
<feature type="transmembrane region" description="Helical" evidence="6">
    <location>
        <begin position="33"/>
        <end position="53"/>
    </location>
</feature>
<dbReference type="OrthoDB" id="9793828at2"/>
<dbReference type="RefSeq" id="WP_046105808.1">
    <property type="nucleotide sequence ID" value="NZ_JZEY01000061.1"/>
</dbReference>
<dbReference type="Pfam" id="PF01027">
    <property type="entry name" value="Bax1-I"/>
    <property type="match status" value="1"/>
</dbReference>
<accession>A0A0F5FG60</accession>
<evidence type="ECO:0000256" key="6">
    <source>
        <dbReference type="RuleBase" id="RU004379"/>
    </source>
</evidence>
<dbReference type="PANTHER" id="PTHR23291:SF50">
    <property type="entry name" value="PROTEIN LIFEGUARD 4"/>
    <property type="match status" value="1"/>
</dbReference>
<keyword evidence="8" id="KW-1185">Reference proteome</keyword>
<feature type="transmembrane region" description="Helical" evidence="6">
    <location>
        <begin position="111"/>
        <end position="130"/>
    </location>
</feature>
<evidence type="ECO:0000256" key="5">
    <source>
        <dbReference type="ARBA" id="ARBA00023136"/>
    </source>
</evidence>
<name>A0A0F5FG60_9HYPH</name>
<dbReference type="PANTHER" id="PTHR23291">
    <property type="entry name" value="BAX INHIBITOR-RELATED"/>
    <property type="match status" value="1"/>
</dbReference>
<evidence type="ECO:0000256" key="4">
    <source>
        <dbReference type="ARBA" id="ARBA00022989"/>
    </source>
</evidence>
<keyword evidence="4 6" id="KW-1133">Transmembrane helix</keyword>
<dbReference type="GO" id="GO:0005886">
    <property type="term" value="C:plasma membrane"/>
    <property type="evidence" value="ECO:0007669"/>
    <property type="project" value="TreeGrafter"/>
</dbReference>
<dbReference type="Proteomes" id="UP000033649">
    <property type="component" value="Unassembled WGS sequence"/>
</dbReference>
<dbReference type="CDD" id="cd10432">
    <property type="entry name" value="BI-1-like_bacterial"/>
    <property type="match status" value="1"/>
</dbReference>
<evidence type="ECO:0000256" key="3">
    <source>
        <dbReference type="ARBA" id="ARBA00022692"/>
    </source>
</evidence>
<organism evidence="7 8">
    <name type="scientific">Devosia chinhatensis</name>
    <dbReference type="NCBI Taxonomy" id="429727"/>
    <lineage>
        <taxon>Bacteria</taxon>
        <taxon>Pseudomonadati</taxon>
        <taxon>Pseudomonadota</taxon>
        <taxon>Alphaproteobacteria</taxon>
        <taxon>Hyphomicrobiales</taxon>
        <taxon>Devosiaceae</taxon>
        <taxon>Devosia</taxon>
    </lineage>
</organism>
<dbReference type="PATRIC" id="fig|429727.3.peg.2885"/>
<dbReference type="AlphaFoldDB" id="A0A0F5FG60"/>
<dbReference type="InterPro" id="IPR006214">
    <property type="entry name" value="Bax_inhibitor_1-related"/>
</dbReference>
<comment type="similarity">
    <text evidence="2 6">Belongs to the BI1 family.</text>
</comment>
<dbReference type="STRING" id="429727.VE26_14080"/>
<evidence type="ECO:0000256" key="2">
    <source>
        <dbReference type="ARBA" id="ARBA00010350"/>
    </source>
</evidence>
<reference evidence="7 8" key="1">
    <citation type="submission" date="2015-03" db="EMBL/GenBank/DDBJ databases">
        <authorList>
            <person name="Hassan Y."/>
            <person name="Lepp D."/>
            <person name="Li X.-Z."/>
            <person name="Zhou T."/>
        </authorList>
    </citation>
    <scope>NUCLEOTIDE SEQUENCE [LARGE SCALE GENOMIC DNA]</scope>
    <source>
        <strain evidence="7 8">IPL18</strain>
    </source>
</reference>
<comment type="subcellular location">
    <subcellularLocation>
        <location evidence="1">Membrane</location>
        <topology evidence="1">Multi-pass membrane protein</topology>
    </subcellularLocation>
</comment>
<evidence type="ECO:0000313" key="7">
    <source>
        <dbReference type="EMBL" id="KKB07778.1"/>
    </source>
</evidence>
<feature type="transmembrane region" description="Helical" evidence="6">
    <location>
        <begin position="167"/>
        <end position="186"/>
    </location>
</feature>
<keyword evidence="5 6" id="KW-0472">Membrane</keyword>
<sequence>MAEYDRQTLNARAGSAAAIDEGLRSYMLRVYNYMGLGLVITGLVAFFAAQAAVTSDPSAAVAQLDGGTYLTQWGVLLFGSPLSWVVMLAPLAFVLVLSFGINKLSVPAAQGVFWAFAAIMGLSLSSIFLVYTGASIAKVFFITAATFGTMSLYGYTTKRDLSGMGSFLMMGLIGIIIASIVNIFMQSSMMEFVISVVGVLIFTGLTAYDTQRIKESYADHYGADVMAKNAIMGALSLYLNFINLFMMLLRLFGNRE</sequence>
<comment type="caution">
    <text evidence="7">The sequence shown here is derived from an EMBL/GenBank/DDBJ whole genome shotgun (WGS) entry which is preliminary data.</text>
</comment>
<proteinExistence type="inferred from homology"/>
<feature type="transmembrane region" description="Helical" evidence="6">
    <location>
        <begin position="192"/>
        <end position="209"/>
    </location>
</feature>
<feature type="transmembrane region" description="Helical" evidence="6">
    <location>
        <begin position="230"/>
        <end position="252"/>
    </location>
</feature>
<dbReference type="EMBL" id="JZEY01000061">
    <property type="protein sequence ID" value="KKB07778.1"/>
    <property type="molecule type" value="Genomic_DNA"/>
</dbReference>
<gene>
    <name evidence="7" type="ORF">VE26_14080</name>
</gene>
<feature type="transmembrane region" description="Helical" evidence="6">
    <location>
        <begin position="73"/>
        <end position="99"/>
    </location>
</feature>
<protein>
    <submittedName>
        <fullName evidence="7">Membrane protein</fullName>
    </submittedName>
</protein>